<evidence type="ECO:0000313" key="1">
    <source>
        <dbReference type="EMBL" id="KAI3808214.1"/>
    </source>
</evidence>
<protein>
    <submittedName>
        <fullName evidence="1">Uncharacterized protein</fullName>
    </submittedName>
</protein>
<sequence>MIKNTNHDDETISIEELEDRAESEKTKPSIEEPPKLELKELPPNLSYAFLDEDSKLPIIISAKLGNSERDRLLEVLKRHKKAIAWKLMDLQGISPLFCTRKILMEDNYKPSVQHQRRLNPKMQEVVKNEVIKLLDAGLIYPISDSTWVSLVQVVPKKGGMAVITNEKNELIPTRTVTGW</sequence>
<gene>
    <name evidence="1" type="ORF">L1987_24162</name>
</gene>
<organism evidence="1 2">
    <name type="scientific">Smallanthus sonchifolius</name>
    <dbReference type="NCBI Taxonomy" id="185202"/>
    <lineage>
        <taxon>Eukaryota</taxon>
        <taxon>Viridiplantae</taxon>
        <taxon>Streptophyta</taxon>
        <taxon>Embryophyta</taxon>
        <taxon>Tracheophyta</taxon>
        <taxon>Spermatophyta</taxon>
        <taxon>Magnoliopsida</taxon>
        <taxon>eudicotyledons</taxon>
        <taxon>Gunneridae</taxon>
        <taxon>Pentapetalae</taxon>
        <taxon>asterids</taxon>
        <taxon>campanulids</taxon>
        <taxon>Asterales</taxon>
        <taxon>Asteraceae</taxon>
        <taxon>Asteroideae</taxon>
        <taxon>Heliantheae alliance</taxon>
        <taxon>Millerieae</taxon>
        <taxon>Smallanthus</taxon>
    </lineage>
</organism>
<evidence type="ECO:0000313" key="2">
    <source>
        <dbReference type="Proteomes" id="UP001056120"/>
    </source>
</evidence>
<keyword evidence="2" id="KW-1185">Reference proteome</keyword>
<reference evidence="1 2" key="2">
    <citation type="journal article" date="2022" name="Mol. Ecol. Resour.">
        <title>The genomes of chicory, endive, great burdock and yacon provide insights into Asteraceae paleo-polyploidization history and plant inulin production.</title>
        <authorList>
            <person name="Fan W."/>
            <person name="Wang S."/>
            <person name="Wang H."/>
            <person name="Wang A."/>
            <person name="Jiang F."/>
            <person name="Liu H."/>
            <person name="Zhao H."/>
            <person name="Xu D."/>
            <person name="Zhang Y."/>
        </authorList>
    </citation>
    <scope>NUCLEOTIDE SEQUENCE [LARGE SCALE GENOMIC DNA]</scope>
    <source>
        <strain evidence="2">cv. Yunnan</strain>
        <tissue evidence="1">Leaves</tissue>
    </source>
</reference>
<reference evidence="2" key="1">
    <citation type="journal article" date="2022" name="Mol. Ecol. Resour.">
        <title>The genomes of chicory, endive, great burdock and yacon provide insights into Asteraceae palaeo-polyploidization history and plant inulin production.</title>
        <authorList>
            <person name="Fan W."/>
            <person name="Wang S."/>
            <person name="Wang H."/>
            <person name="Wang A."/>
            <person name="Jiang F."/>
            <person name="Liu H."/>
            <person name="Zhao H."/>
            <person name="Xu D."/>
            <person name="Zhang Y."/>
        </authorList>
    </citation>
    <scope>NUCLEOTIDE SEQUENCE [LARGE SCALE GENOMIC DNA]</scope>
    <source>
        <strain evidence="2">cv. Yunnan</strain>
    </source>
</reference>
<dbReference type="Proteomes" id="UP001056120">
    <property type="component" value="Linkage Group LG08"/>
</dbReference>
<comment type="caution">
    <text evidence="1">The sequence shown here is derived from an EMBL/GenBank/DDBJ whole genome shotgun (WGS) entry which is preliminary data.</text>
</comment>
<name>A0ACB9IJM5_9ASTR</name>
<proteinExistence type="predicted"/>
<accession>A0ACB9IJM5</accession>
<dbReference type="EMBL" id="CM042025">
    <property type="protein sequence ID" value="KAI3808214.1"/>
    <property type="molecule type" value="Genomic_DNA"/>
</dbReference>